<evidence type="ECO:0000313" key="2">
    <source>
        <dbReference type="EMBL" id="CCU78546.1"/>
    </source>
</evidence>
<dbReference type="AlphaFoldDB" id="M5DY93"/>
<dbReference type="CDD" id="cd04301">
    <property type="entry name" value="NAT_SF"/>
    <property type="match status" value="1"/>
</dbReference>
<comment type="caution">
    <text evidence="2">The sequence shown here is derived from an EMBL/GenBank/DDBJ whole genome shotgun (WGS) entry which is preliminary data.</text>
</comment>
<proteinExistence type="predicted"/>
<dbReference type="GO" id="GO:0016747">
    <property type="term" value="F:acyltransferase activity, transferring groups other than amino-acyl groups"/>
    <property type="evidence" value="ECO:0007669"/>
    <property type="project" value="InterPro"/>
</dbReference>
<dbReference type="PROSITE" id="PS51186">
    <property type="entry name" value="GNAT"/>
    <property type="match status" value="1"/>
</dbReference>
<dbReference type="InterPro" id="IPR000182">
    <property type="entry name" value="GNAT_dom"/>
</dbReference>
<reference evidence="3" key="1">
    <citation type="journal article" date="2013" name="Genome Announc.">
        <title>Genome Sequence of Halanaerobium saccharolyticum subsp. saccharolyticum Strain DSM 6643T, a Halophilic Hydrogen-Producing Bacterium.</title>
        <authorList>
            <person name="Kivisto A."/>
            <person name="Larjo A."/>
            <person name="Ciranna A."/>
            <person name="Santala V."/>
            <person name="Roos C."/>
            <person name="Karp M."/>
        </authorList>
    </citation>
    <scope>NUCLEOTIDE SEQUENCE [LARGE SCALE GENOMIC DNA]</scope>
    <source>
        <strain evidence="3">DSM 6643</strain>
    </source>
</reference>
<keyword evidence="3" id="KW-1185">Reference proteome</keyword>
<dbReference type="OrthoDB" id="9796381at2"/>
<dbReference type="EC" id="2.3.1.-" evidence="2"/>
<dbReference type="eggNOG" id="COG0456">
    <property type="taxonomic scope" value="Bacteria"/>
</dbReference>
<sequence length="167" mass="19042">MDFKQTEIKDIPQIMEIIKAAQNYLKSKGIDQWQNNYPNSETLKEDIKNNNSYIITDGDKIIAVAAIIFGDDPTYDYIEGGKWLSSGNYGVIHRAAVIKEYKGRGIASEIFSQTFEFAKKRGITSIRIDTHPDNEAMKRAIKKEKFNYCGIIYTESGGKRLAYEKIL</sequence>
<dbReference type="RefSeq" id="WP_005487877.1">
    <property type="nucleotide sequence ID" value="NZ_CAUI01000005.1"/>
</dbReference>
<organism evidence="2 3">
    <name type="scientific">Halanaerobium saccharolyticum subsp. saccharolyticum DSM 6643</name>
    <dbReference type="NCBI Taxonomy" id="1293054"/>
    <lineage>
        <taxon>Bacteria</taxon>
        <taxon>Bacillati</taxon>
        <taxon>Bacillota</taxon>
        <taxon>Clostridia</taxon>
        <taxon>Halanaerobiales</taxon>
        <taxon>Halanaerobiaceae</taxon>
        <taxon>Halanaerobium</taxon>
    </lineage>
</organism>
<feature type="domain" description="N-acetyltransferase" evidence="1">
    <location>
        <begin position="1"/>
        <end position="167"/>
    </location>
</feature>
<dbReference type="InterPro" id="IPR016181">
    <property type="entry name" value="Acyl_CoA_acyltransferase"/>
</dbReference>
<accession>M5DY93</accession>
<evidence type="ECO:0000259" key="1">
    <source>
        <dbReference type="PROSITE" id="PS51186"/>
    </source>
</evidence>
<keyword evidence="2" id="KW-0808">Transferase</keyword>
<dbReference type="STRING" id="1293054.HSACCH_00697"/>
<dbReference type="Proteomes" id="UP000012063">
    <property type="component" value="Unassembled WGS sequence"/>
</dbReference>
<evidence type="ECO:0000313" key="3">
    <source>
        <dbReference type="Proteomes" id="UP000012063"/>
    </source>
</evidence>
<dbReference type="Gene3D" id="3.40.630.30">
    <property type="match status" value="1"/>
</dbReference>
<name>M5DY93_9FIRM</name>
<dbReference type="Pfam" id="PF00583">
    <property type="entry name" value="Acetyltransf_1"/>
    <property type="match status" value="1"/>
</dbReference>
<dbReference type="SUPFAM" id="SSF55729">
    <property type="entry name" value="Acyl-CoA N-acyltransferases (Nat)"/>
    <property type="match status" value="1"/>
</dbReference>
<dbReference type="EMBL" id="CAUI01000005">
    <property type="protein sequence ID" value="CCU78546.1"/>
    <property type="molecule type" value="Genomic_DNA"/>
</dbReference>
<dbReference type="InParanoid" id="M5DY93"/>
<gene>
    <name evidence="2" type="ORF">HSACCH_00697</name>
</gene>
<protein>
    <submittedName>
        <fullName evidence="2">Acetyltransferase</fullName>
        <ecNumber evidence="2">2.3.1.-</ecNumber>
    </submittedName>
</protein>
<keyword evidence="2" id="KW-0012">Acyltransferase</keyword>